<evidence type="ECO:0000256" key="1">
    <source>
        <dbReference type="ARBA" id="ARBA00022676"/>
    </source>
</evidence>
<dbReference type="PANTHER" id="PTHR43285:SF2">
    <property type="entry name" value="ANTHRANILATE PHOSPHORIBOSYLTRANSFERASE"/>
    <property type="match status" value="1"/>
</dbReference>
<dbReference type="Pfam" id="PF00591">
    <property type="entry name" value="Glycos_transf_3"/>
    <property type="match status" value="1"/>
</dbReference>
<dbReference type="InterPro" id="IPR000312">
    <property type="entry name" value="Glycosyl_Trfase_fam3"/>
</dbReference>
<dbReference type="Gene3D" id="3.40.1030.10">
    <property type="entry name" value="Nucleoside phosphorylase/phosphoribosyltransferase catalytic domain"/>
    <property type="match status" value="1"/>
</dbReference>
<dbReference type="GO" id="GO:0004048">
    <property type="term" value="F:anthranilate phosphoribosyltransferase activity"/>
    <property type="evidence" value="ECO:0007669"/>
    <property type="project" value="UniProtKB-EC"/>
</dbReference>
<organism evidence="7 8">
    <name type="scientific">Evansella vedderi</name>
    <dbReference type="NCBI Taxonomy" id="38282"/>
    <lineage>
        <taxon>Bacteria</taxon>
        <taxon>Bacillati</taxon>
        <taxon>Bacillota</taxon>
        <taxon>Bacilli</taxon>
        <taxon>Bacillales</taxon>
        <taxon>Bacillaceae</taxon>
        <taxon>Evansella</taxon>
    </lineage>
</organism>
<dbReference type="Gene3D" id="1.20.970.10">
    <property type="entry name" value="Transferase, Pyrimidine Nucleoside Phosphorylase, Chain C"/>
    <property type="match status" value="1"/>
</dbReference>
<dbReference type="RefSeq" id="WP_307329018.1">
    <property type="nucleotide sequence ID" value="NZ_JAUSUG010000018.1"/>
</dbReference>
<gene>
    <name evidence="7" type="ORF">J2S74_004031</name>
</gene>
<dbReference type="EMBL" id="JAUSUG010000018">
    <property type="protein sequence ID" value="MDQ0256609.1"/>
    <property type="molecule type" value="Genomic_DNA"/>
</dbReference>
<keyword evidence="1 7" id="KW-0328">Glycosyltransferase</keyword>
<evidence type="ECO:0000256" key="4">
    <source>
        <dbReference type="ARBA" id="ARBA00023141"/>
    </source>
</evidence>
<dbReference type="SUPFAM" id="SSF47648">
    <property type="entry name" value="Nucleoside phosphorylase/phosphoribosyltransferase N-terminal domain"/>
    <property type="match status" value="1"/>
</dbReference>
<protein>
    <submittedName>
        <fullName evidence="7">Anthranilate phosphoribosyltransferase</fullName>
        <ecNumber evidence="7">2.4.2.18</ecNumber>
    </submittedName>
</protein>
<accession>A0ABT9ZZD7</accession>
<keyword evidence="8" id="KW-1185">Reference proteome</keyword>
<dbReference type="Pfam" id="PF02885">
    <property type="entry name" value="Glycos_trans_3N"/>
    <property type="match status" value="1"/>
</dbReference>
<keyword evidence="4" id="KW-0057">Aromatic amino acid biosynthesis</keyword>
<dbReference type="EC" id="2.4.2.18" evidence="7"/>
<evidence type="ECO:0000259" key="5">
    <source>
        <dbReference type="Pfam" id="PF00591"/>
    </source>
</evidence>
<sequence>MKEWIKIVARGKKNSRDLTYEQALEAAKTIAAGEATEAQVAAFLVAQRLKTESVNEVLAFTKSFRDASETIPLKEGIRERCIDFAGAYTGRNTFAATIPVSILLAANGLPVYFHSSDSLPPRNGVSLKDIVTQLGIETDLSSEQVGRSIEQVNIGFGWTEKFVPPLAAIRSVREEIGVRSFINTVEKLLNLTGSTRGMTGIFHKTVVDLNASLIEQQGFQEGYIVQGVEGTEDLPVYRKSIFYEVKDEKTRSFQVDPKEYGFCHKREEEKENLTAAEQARLIRSILEGDNTEAIQYYRDQVLLNAGIRYYLFGVTETIDEGIEGANTQLEQQKGADHLEKWRHCVEKELVL</sequence>
<keyword evidence="3" id="KW-0822">Tryptophan biosynthesis</keyword>
<dbReference type="InterPro" id="IPR017459">
    <property type="entry name" value="Glycosyl_Trfase_fam3_N_dom"/>
</dbReference>
<dbReference type="InterPro" id="IPR035902">
    <property type="entry name" value="Nuc_phospho_transferase"/>
</dbReference>
<dbReference type="InterPro" id="IPR005940">
    <property type="entry name" value="Anthranilate_Pribosyl_Tfrase"/>
</dbReference>
<keyword evidence="3" id="KW-0028">Amino-acid biosynthesis</keyword>
<dbReference type="Proteomes" id="UP001230005">
    <property type="component" value="Unassembled WGS sequence"/>
</dbReference>
<evidence type="ECO:0000313" key="7">
    <source>
        <dbReference type="EMBL" id="MDQ0256609.1"/>
    </source>
</evidence>
<feature type="domain" description="Glycosyl transferase family 3" evidence="5">
    <location>
        <begin position="90"/>
        <end position="330"/>
    </location>
</feature>
<dbReference type="PANTHER" id="PTHR43285">
    <property type="entry name" value="ANTHRANILATE PHOSPHORIBOSYLTRANSFERASE"/>
    <property type="match status" value="1"/>
</dbReference>
<feature type="domain" description="Glycosyl transferase family 3 N-terminal" evidence="6">
    <location>
        <begin position="5"/>
        <end position="67"/>
    </location>
</feature>
<evidence type="ECO:0000256" key="3">
    <source>
        <dbReference type="ARBA" id="ARBA00022822"/>
    </source>
</evidence>
<comment type="caution">
    <text evidence="7">The sequence shown here is derived from an EMBL/GenBank/DDBJ whole genome shotgun (WGS) entry which is preliminary data.</text>
</comment>
<name>A0ABT9ZZD7_9BACI</name>
<evidence type="ECO:0000256" key="2">
    <source>
        <dbReference type="ARBA" id="ARBA00022679"/>
    </source>
</evidence>
<evidence type="ECO:0000259" key="6">
    <source>
        <dbReference type="Pfam" id="PF02885"/>
    </source>
</evidence>
<evidence type="ECO:0000313" key="8">
    <source>
        <dbReference type="Proteomes" id="UP001230005"/>
    </source>
</evidence>
<keyword evidence="2 7" id="KW-0808">Transferase</keyword>
<dbReference type="InterPro" id="IPR036320">
    <property type="entry name" value="Glycosyl_Trfase_fam3_N_dom_sf"/>
</dbReference>
<dbReference type="SUPFAM" id="SSF52418">
    <property type="entry name" value="Nucleoside phosphorylase/phosphoribosyltransferase catalytic domain"/>
    <property type="match status" value="1"/>
</dbReference>
<proteinExistence type="predicted"/>
<reference evidence="7 8" key="1">
    <citation type="submission" date="2023-07" db="EMBL/GenBank/DDBJ databases">
        <title>Genomic Encyclopedia of Type Strains, Phase IV (KMG-IV): sequencing the most valuable type-strain genomes for metagenomic binning, comparative biology and taxonomic classification.</title>
        <authorList>
            <person name="Goeker M."/>
        </authorList>
    </citation>
    <scope>NUCLEOTIDE SEQUENCE [LARGE SCALE GENOMIC DNA]</scope>
    <source>
        <strain evidence="7 8">DSM 9768</strain>
    </source>
</reference>